<dbReference type="RefSeq" id="WP_008901616.1">
    <property type="nucleotide sequence ID" value="NZ_GL397071.1"/>
</dbReference>
<protein>
    <submittedName>
        <fullName evidence="2">Uncharacterized protein</fullName>
    </submittedName>
</protein>
<evidence type="ECO:0000313" key="3">
    <source>
        <dbReference type="Proteomes" id="UP000003280"/>
    </source>
</evidence>
<accession>E0NKW2</accession>
<dbReference type="Proteomes" id="UP000003280">
    <property type="component" value="Unassembled WGS sequence"/>
</dbReference>
<evidence type="ECO:0000256" key="1">
    <source>
        <dbReference type="SAM" id="Coils"/>
    </source>
</evidence>
<feature type="coiled-coil region" evidence="1">
    <location>
        <begin position="70"/>
        <end position="119"/>
    </location>
</feature>
<dbReference type="EMBL" id="AEEH01000031">
    <property type="protein sequence ID" value="EFM25588.1"/>
    <property type="molecule type" value="Genomic_DNA"/>
</dbReference>
<keyword evidence="1" id="KW-0175">Coiled coil</keyword>
<comment type="caution">
    <text evidence="2">The sequence shown here is derived from an EMBL/GenBank/DDBJ whole genome shotgun (WGS) entry which is preliminary data.</text>
</comment>
<gene>
    <name evidence="2" type="ORF">HMPREF9225_0801</name>
</gene>
<sequence length="128" mass="15417">MALIIVSAKDREDAYEKFIKLKNKEAYAEEPKRFQDFIFDYKNEFEFYENYLELNLYGISKIDNREIKFIKEFLESITRFLEENAKLENKIIEKYNLSMKKIRNYIDKLMKVLDFAEKNGDNLIGLGD</sequence>
<keyword evidence="3" id="KW-1185">Reference proteome</keyword>
<dbReference type="HOGENOM" id="CLU_1957489_0_0_9"/>
<evidence type="ECO:0000313" key="2">
    <source>
        <dbReference type="EMBL" id="EFM25588.1"/>
    </source>
</evidence>
<reference evidence="2 3" key="1">
    <citation type="submission" date="2010-07" db="EMBL/GenBank/DDBJ databases">
        <authorList>
            <person name="Muzny D."/>
            <person name="Qin X."/>
            <person name="Deng J."/>
            <person name="Jiang H."/>
            <person name="Liu Y."/>
            <person name="Qu J."/>
            <person name="Song X.-Z."/>
            <person name="Zhang L."/>
            <person name="Thornton R."/>
            <person name="Coyle M."/>
            <person name="Francisco L."/>
            <person name="Jackson L."/>
            <person name="Javaid M."/>
            <person name="Korchina V."/>
            <person name="Kovar C."/>
            <person name="Mata R."/>
            <person name="Mathew T."/>
            <person name="Ngo R."/>
            <person name="Nguyen L."/>
            <person name="Nguyen N."/>
            <person name="Okwuonu G."/>
            <person name="Ongeri F."/>
            <person name="Pham C."/>
            <person name="Simmons D."/>
            <person name="Wilczek-Boney K."/>
            <person name="Hale W."/>
            <person name="Jakkamsetti A."/>
            <person name="Pham P."/>
            <person name="Ruth R."/>
            <person name="San Lucas F."/>
            <person name="Warren J."/>
            <person name="Zhang J."/>
            <person name="Zhao Z."/>
            <person name="Zhou C."/>
            <person name="Zhu D."/>
            <person name="Lee S."/>
            <person name="Bess C."/>
            <person name="Blankenburg K."/>
            <person name="Forbes L."/>
            <person name="Fu Q."/>
            <person name="Gubbala S."/>
            <person name="Hirani K."/>
            <person name="Jayaseelan J.C."/>
            <person name="Lara F."/>
            <person name="Munidasa M."/>
            <person name="Palculict T."/>
            <person name="Patil S."/>
            <person name="Pu L.-L."/>
            <person name="Saada N."/>
            <person name="Tang L."/>
            <person name="Weissenberger G."/>
            <person name="Zhu Y."/>
            <person name="Hemphill L."/>
            <person name="Shang Y."/>
            <person name="Youmans B."/>
            <person name="Ayvaz T."/>
            <person name="Ross M."/>
            <person name="Santibanez J."/>
            <person name="Aqrawi P."/>
            <person name="Gross S."/>
            <person name="Joshi V."/>
            <person name="Fowler G."/>
            <person name="Nazareth L."/>
            <person name="Reid J."/>
            <person name="Worley K."/>
            <person name="Petrosino J."/>
            <person name="Highlander S."/>
            <person name="Gibbs R."/>
        </authorList>
    </citation>
    <scope>NUCLEOTIDE SEQUENCE [LARGE SCALE GENOMIC DNA]</scope>
    <source>
        <strain evidence="2 3">ATCC BAA-1640</strain>
    </source>
</reference>
<dbReference type="AlphaFoldDB" id="E0NKW2"/>
<proteinExistence type="predicted"/>
<organism evidence="2 3">
    <name type="scientific">Peptoniphilus duerdenii ATCC BAA-1640</name>
    <dbReference type="NCBI Taxonomy" id="862517"/>
    <lineage>
        <taxon>Bacteria</taxon>
        <taxon>Bacillati</taxon>
        <taxon>Bacillota</taxon>
        <taxon>Tissierellia</taxon>
        <taxon>Tissierellales</taxon>
        <taxon>Peptoniphilaceae</taxon>
        <taxon>Peptoniphilus</taxon>
    </lineage>
</organism>
<dbReference type="STRING" id="862517.HMPREF9225_0801"/>
<name>E0NKW2_9FIRM</name>